<keyword evidence="2" id="KW-1185">Reference proteome</keyword>
<protein>
    <submittedName>
        <fullName evidence="1">Uncharacterized protein</fullName>
    </submittedName>
</protein>
<comment type="caution">
    <text evidence="1">The sequence shown here is derived from an EMBL/GenBank/DDBJ whole genome shotgun (WGS) entry which is preliminary data.</text>
</comment>
<name>A0A4Q4RJW4_9PLEO</name>
<evidence type="ECO:0000313" key="2">
    <source>
        <dbReference type="Proteomes" id="UP000293823"/>
    </source>
</evidence>
<evidence type="ECO:0000313" key="1">
    <source>
        <dbReference type="EMBL" id="RYO57152.1"/>
    </source>
</evidence>
<proteinExistence type="predicted"/>
<dbReference type="OrthoDB" id="10576133at2759"/>
<dbReference type="Proteomes" id="UP000293823">
    <property type="component" value="Unassembled WGS sequence"/>
</dbReference>
<organism evidence="1 2">
    <name type="scientific">Alternaria arborescens</name>
    <dbReference type="NCBI Taxonomy" id="156630"/>
    <lineage>
        <taxon>Eukaryota</taxon>
        <taxon>Fungi</taxon>
        <taxon>Dikarya</taxon>
        <taxon>Ascomycota</taxon>
        <taxon>Pezizomycotina</taxon>
        <taxon>Dothideomycetes</taxon>
        <taxon>Pleosporomycetidae</taxon>
        <taxon>Pleosporales</taxon>
        <taxon>Pleosporineae</taxon>
        <taxon>Pleosporaceae</taxon>
        <taxon>Alternaria</taxon>
        <taxon>Alternaria sect. Alternaria</taxon>
    </lineage>
</organism>
<sequence>MGAQASTLANFSRALITAGMHGRPTRVANTPADQPGLCSRLGAPIGRATCTGQAADWCAEIDQCETTSLLFHTPSDT</sequence>
<accession>A0A4Q4RJW4</accession>
<reference evidence="2" key="1">
    <citation type="journal article" date="2019" name="bioRxiv">
        <title>Genomics, evolutionary history and diagnostics of the Alternaria alternata species group including apple and Asian pear pathotypes.</title>
        <authorList>
            <person name="Armitage A.D."/>
            <person name="Cockerton H.M."/>
            <person name="Sreenivasaprasad S."/>
            <person name="Woodhall J.W."/>
            <person name="Lane C.R."/>
            <person name="Harrison R.J."/>
            <person name="Clarkson J.P."/>
        </authorList>
    </citation>
    <scope>NUCLEOTIDE SEQUENCE [LARGE SCALE GENOMIC DNA]</scope>
    <source>
        <strain evidence="2">RGR 97.0016</strain>
    </source>
</reference>
<gene>
    <name evidence="1" type="ORF">AA0113_g8206</name>
</gene>
<dbReference type="AlphaFoldDB" id="A0A4Q4RJW4"/>
<dbReference type="EMBL" id="PEJP01000033">
    <property type="protein sequence ID" value="RYO57152.1"/>
    <property type="molecule type" value="Genomic_DNA"/>
</dbReference>